<dbReference type="PRINTS" id="PR00320">
    <property type="entry name" value="GPROTEINBRPT"/>
</dbReference>
<evidence type="ECO:0008006" key="7">
    <source>
        <dbReference type="Google" id="ProtNLM"/>
    </source>
</evidence>
<dbReference type="PANTHER" id="PTHR19846:SF0">
    <property type="entry name" value="PRE-MRNA PROCESSING FACTOR 4"/>
    <property type="match status" value="1"/>
</dbReference>
<dbReference type="AlphaFoldDB" id="A0A9P7KF30"/>
<keyword evidence="1 3" id="KW-0853">WD repeat</keyword>
<feature type="region of interest" description="Disordered" evidence="4">
    <location>
        <begin position="371"/>
        <end position="390"/>
    </location>
</feature>
<feature type="compositionally biased region" description="Low complexity" evidence="4">
    <location>
        <begin position="371"/>
        <end position="384"/>
    </location>
</feature>
<dbReference type="Gene3D" id="1.20.1280.50">
    <property type="match status" value="1"/>
</dbReference>
<sequence>MSSSSSTTRHRRHASHPGFSHLLTTVLGSPFLTTPNLELDSDEPNAELVDGAEMYVAHADTVTRPPSPTLTVRSSTFSFIASPAPGARQSTPNRLPHQLAVKSIPARIWDVLSPHPRSGSPSSFGSPSSLGSPPYGYAYSYEVDYSGLAPLDGEEGELIALDDHDEACFFIDSGARAVTGIDILTLLPPELALHILCLLFSPVSPLSPEVANNPATSTTVTAATTSTPPQLTAAESKARALEQLRNLQACRAVSRTWRALASDNTVWRALFLARWPVDLSQRRLVDGTSHNLVPYAHDQQIPAPSPSLSASHNQHSALPTPTLQPQSRSKLRASLSLAHAHVQKKRRWPRRTGLSSPSLSPLSSASSFSGVASQIQSQAQAEAQPRAQLREQSRYQFPATSPSPTSTSSASVSVSSSLSVSASSSAPSILQPHPHSQSQVRYFSMEDHASPQCDPGKGKGKDAISIKTTTGNPLLETHTPPPLAQAPLQLDWHTLYRARLELDWRWVARGTSGFVLALDPTSALRPSHTPAPPATTASQSTPTHTASQSTSTHTPLTVSQCISTPTLTPFSPTITTLAAHTDSVYCVEFNRARIVTGSRDRTIRVWSLRTGRMVGCFGVGVSGGGMAAGAPGGHGGVGEAPGGLVPPAHGPGVGQMAALGAVAPAAPATVGSGGGEAGVGGSRTGDELPQMRLQGHLGSVLCLKFYLDWDDGDGCSDSDADVNSDTDTKTKKGFMVSGSSDCTVCVWDLWLGKRLPILDSRKSPPALAQGDAPDEREREVKGAVRGVLRGHAGGVLDIRICERWIVSCSKDALIRIWDRNTLALVRTLRGHEGPVNAVGLQTGKVVSASGDGRMILWDIESGERIRTFEGHDRGLACIEFKEDLIVSGSNDCKIKVWSASTGECLRTLVGHESLVRALAFDPRTRRLVSASYDRSVKVWDLDTGKLVQEFPNAHSSHIFDVKFDIARIISSSHDQKITIIDFSQGLDTSLFV</sequence>
<feature type="repeat" description="WD" evidence="3">
    <location>
        <begin position="788"/>
        <end position="827"/>
    </location>
</feature>
<protein>
    <recommendedName>
        <fullName evidence="7">WD40 repeat-like protein</fullName>
    </recommendedName>
</protein>
<feature type="region of interest" description="Disordered" evidence="4">
    <location>
        <begin position="447"/>
        <end position="466"/>
    </location>
</feature>
<feature type="region of interest" description="Disordered" evidence="4">
    <location>
        <begin position="297"/>
        <end position="366"/>
    </location>
</feature>
<dbReference type="SMART" id="SM00320">
    <property type="entry name" value="WD40"/>
    <property type="match status" value="7"/>
</dbReference>
<evidence type="ECO:0000313" key="6">
    <source>
        <dbReference type="Proteomes" id="UP000775547"/>
    </source>
</evidence>
<feature type="region of interest" description="Disordered" evidence="4">
    <location>
        <begin position="522"/>
        <end position="556"/>
    </location>
</feature>
<gene>
    <name evidence="5" type="ORF">DXG03_006087</name>
</gene>
<feature type="repeat" description="WD" evidence="3">
    <location>
        <begin position="577"/>
        <end position="616"/>
    </location>
</feature>
<dbReference type="InterPro" id="IPR036322">
    <property type="entry name" value="WD40_repeat_dom_sf"/>
</dbReference>
<feature type="repeat" description="WD" evidence="3">
    <location>
        <begin position="908"/>
        <end position="949"/>
    </location>
</feature>
<feature type="compositionally biased region" description="Basic residues" evidence="4">
    <location>
        <begin position="341"/>
        <end position="350"/>
    </location>
</feature>
<evidence type="ECO:0000256" key="2">
    <source>
        <dbReference type="ARBA" id="ARBA00022737"/>
    </source>
</evidence>
<dbReference type="GO" id="GO:0030621">
    <property type="term" value="F:U4 snRNA binding"/>
    <property type="evidence" value="ECO:0007669"/>
    <property type="project" value="TreeGrafter"/>
</dbReference>
<dbReference type="GO" id="GO:0017070">
    <property type="term" value="F:U6 snRNA binding"/>
    <property type="evidence" value="ECO:0007669"/>
    <property type="project" value="TreeGrafter"/>
</dbReference>
<feature type="repeat" description="WD" evidence="3">
    <location>
        <begin position="828"/>
        <end position="867"/>
    </location>
</feature>
<proteinExistence type="predicted"/>
<dbReference type="InterPro" id="IPR020472">
    <property type="entry name" value="WD40_PAC1"/>
</dbReference>
<evidence type="ECO:0000256" key="3">
    <source>
        <dbReference type="PROSITE-ProRule" id="PRU00221"/>
    </source>
</evidence>
<comment type="caution">
    <text evidence="5">The sequence shown here is derived from an EMBL/GenBank/DDBJ whole genome shotgun (WGS) entry which is preliminary data.</text>
</comment>
<dbReference type="InterPro" id="IPR036047">
    <property type="entry name" value="F-box-like_dom_sf"/>
</dbReference>
<evidence type="ECO:0000256" key="4">
    <source>
        <dbReference type="SAM" id="MobiDB-lite"/>
    </source>
</evidence>
<dbReference type="GO" id="GO:0000398">
    <property type="term" value="P:mRNA splicing, via spliceosome"/>
    <property type="evidence" value="ECO:0007669"/>
    <property type="project" value="TreeGrafter"/>
</dbReference>
<feature type="repeat" description="WD" evidence="3">
    <location>
        <begin position="868"/>
        <end position="907"/>
    </location>
</feature>
<dbReference type="CDD" id="cd00200">
    <property type="entry name" value="WD40"/>
    <property type="match status" value="1"/>
</dbReference>
<name>A0A9P7KF30_9AGAR</name>
<dbReference type="OrthoDB" id="19711at2759"/>
<keyword evidence="6" id="KW-1185">Reference proteome</keyword>
<dbReference type="SUPFAM" id="SSF50978">
    <property type="entry name" value="WD40 repeat-like"/>
    <property type="match status" value="1"/>
</dbReference>
<dbReference type="Gene3D" id="2.130.10.10">
    <property type="entry name" value="YVTN repeat-like/Quinoprotein amine dehydrogenase"/>
    <property type="match status" value="3"/>
</dbReference>
<reference evidence="5" key="2">
    <citation type="submission" date="2021-10" db="EMBL/GenBank/DDBJ databases">
        <title>Phylogenomics reveals ancestral predisposition of the termite-cultivated fungus Termitomyces towards a domesticated lifestyle.</title>
        <authorList>
            <person name="Auxier B."/>
            <person name="Grum-Grzhimaylo A."/>
            <person name="Cardenas M.E."/>
            <person name="Lodge J.D."/>
            <person name="Laessoe T."/>
            <person name="Pedersen O."/>
            <person name="Smith M.E."/>
            <person name="Kuyper T.W."/>
            <person name="Franco-Molano E.A."/>
            <person name="Baroni T.J."/>
            <person name="Aanen D.K."/>
        </authorList>
    </citation>
    <scope>NUCLEOTIDE SEQUENCE</scope>
    <source>
        <strain evidence="5">AP01</strain>
        <tissue evidence="5">Mycelium</tissue>
    </source>
</reference>
<feature type="compositionally biased region" description="Low complexity" evidence="4">
    <location>
        <begin position="534"/>
        <end position="555"/>
    </location>
</feature>
<dbReference type="PANTHER" id="PTHR19846">
    <property type="entry name" value="WD40 REPEAT PROTEIN"/>
    <property type="match status" value="1"/>
</dbReference>
<dbReference type="InterPro" id="IPR019775">
    <property type="entry name" value="WD40_repeat_CS"/>
</dbReference>
<dbReference type="GO" id="GO:0046540">
    <property type="term" value="C:U4/U6 x U5 tri-snRNP complex"/>
    <property type="evidence" value="ECO:0007669"/>
    <property type="project" value="TreeGrafter"/>
</dbReference>
<dbReference type="EMBL" id="JABCKV010000004">
    <property type="protein sequence ID" value="KAG5648133.1"/>
    <property type="molecule type" value="Genomic_DNA"/>
</dbReference>
<keyword evidence="2" id="KW-0677">Repeat</keyword>
<evidence type="ECO:0000256" key="1">
    <source>
        <dbReference type="ARBA" id="ARBA00022574"/>
    </source>
</evidence>
<dbReference type="PROSITE" id="PS50294">
    <property type="entry name" value="WD_REPEATS_REGION"/>
    <property type="match status" value="4"/>
</dbReference>
<dbReference type="Pfam" id="PF00400">
    <property type="entry name" value="WD40"/>
    <property type="match status" value="6"/>
</dbReference>
<feature type="compositionally biased region" description="Polar residues" evidence="4">
    <location>
        <begin position="306"/>
        <end position="326"/>
    </location>
</feature>
<reference evidence="5" key="1">
    <citation type="submission" date="2020-07" db="EMBL/GenBank/DDBJ databases">
        <authorList>
            <person name="Nieuwenhuis M."/>
            <person name="Van De Peppel L.J.J."/>
        </authorList>
    </citation>
    <scope>NUCLEOTIDE SEQUENCE</scope>
    <source>
        <strain evidence="5">AP01</strain>
        <tissue evidence="5">Mycelium</tissue>
    </source>
</reference>
<dbReference type="InterPro" id="IPR001680">
    <property type="entry name" value="WD40_rpt"/>
</dbReference>
<dbReference type="SUPFAM" id="SSF81383">
    <property type="entry name" value="F-box domain"/>
    <property type="match status" value="1"/>
</dbReference>
<dbReference type="PROSITE" id="PS00678">
    <property type="entry name" value="WD_REPEATS_1"/>
    <property type="match status" value="2"/>
</dbReference>
<accession>A0A9P7KF30</accession>
<dbReference type="InterPro" id="IPR015943">
    <property type="entry name" value="WD40/YVTN_repeat-like_dom_sf"/>
</dbReference>
<organism evidence="5 6">
    <name type="scientific">Asterophora parasitica</name>
    <dbReference type="NCBI Taxonomy" id="117018"/>
    <lineage>
        <taxon>Eukaryota</taxon>
        <taxon>Fungi</taxon>
        <taxon>Dikarya</taxon>
        <taxon>Basidiomycota</taxon>
        <taxon>Agaricomycotina</taxon>
        <taxon>Agaricomycetes</taxon>
        <taxon>Agaricomycetidae</taxon>
        <taxon>Agaricales</taxon>
        <taxon>Tricholomatineae</taxon>
        <taxon>Lyophyllaceae</taxon>
        <taxon>Asterophora</taxon>
    </lineage>
</organism>
<evidence type="ECO:0000313" key="5">
    <source>
        <dbReference type="EMBL" id="KAG5648133.1"/>
    </source>
</evidence>
<dbReference type="PROSITE" id="PS50082">
    <property type="entry name" value="WD_REPEATS_2"/>
    <property type="match status" value="5"/>
</dbReference>
<dbReference type="Proteomes" id="UP000775547">
    <property type="component" value="Unassembled WGS sequence"/>
</dbReference>
<feature type="compositionally biased region" description="Low complexity" evidence="4">
    <location>
        <begin position="353"/>
        <end position="366"/>
    </location>
</feature>